<dbReference type="OrthoDB" id="9806408at2"/>
<evidence type="ECO:0000256" key="9">
    <source>
        <dbReference type="ARBA" id="ARBA00046608"/>
    </source>
</evidence>
<dbReference type="RefSeq" id="WP_038601845.1">
    <property type="nucleotide sequence ID" value="NZ_CP007452.1"/>
</dbReference>
<name>W8TF79_PEPAC</name>
<gene>
    <name evidence="10 11" type="primary">plsX</name>
    <name evidence="11" type="ORF">EAL2_c11880</name>
</gene>
<keyword evidence="3 10" id="KW-0444">Lipid biosynthesis</keyword>
<comment type="catalytic activity">
    <reaction evidence="1 10">
        <text>a fatty acyl-[ACP] + phosphate = an acyl phosphate + holo-[ACP]</text>
        <dbReference type="Rhea" id="RHEA:42292"/>
        <dbReference type="Rhea" id="RHEA-COMP:9685"/>
        <dbReference type="Rhea" id="RHEA-COMP:14125"/>
        <dbReference type="ChEBI" id="CHEBI:43474"/>
        <dbReference type="ChEBI" id="CHEBI:59918"/>
        <dbReference type="ChEBI" id="CHEBI:64479"/>
        <dbReference type="ChEBI" id="CHEBI:138651"/>
        <dbReference type="EC" id="2.3.1.274"/>
    </reaction>
</comment>
<comment type="subunit">
    <text evidence="9 10">Homodimer. Probably interacts with PlsY.</text>
</comment>
<dbReference type="InterPro" id="IPR012281">
    <property type="entry name" value="Phospholipid_synth_PlsX-like"/>
</dbReference>
<dbReference type="GO" id="GO:0005737">
    <property type="term" value="C:cytoplasm"/>
    <property type="evidence" value="ECO:0007669"/>
    <property type="project" value="UniProtKB-SubCell"/>
</dbReference>
<dbReference type="PANTHER" id="PTHR30100:SF1">
    <property type="entry name" value="PHOSPHATE ACYLTRANSFERASE"/>
    <property type="match status" value="1"/>
</dbReference>
<sequence>MKIAIDGMGGDHAPFSTVKGIVDAINEYNAEIVVTGDKTVLENEFAKYSFDKGNLEIIHTTQVVTNDDKPVKAVKGKKDSSMMVALELVKNNKADAAVSAGNTGALLAGGLLNIGRIAGVDRPALCTALPSKKGFTLLLDAGANADCKPINIVQFGIMGSIYARQVLDVKNPTVGLVNVGSEEGKGNELTKAAYELLKEEKLINFTGNIEARDIPEGKADVVVCDGFTGNVILKLIEGVADFLMGKLKNVFMSGLISKLAALLVKDGLKQMKSELDYSEYGGAPFVGVDGALIKAHGSSDAKAIKNAIGYAMKYVEGDVVGEIKNSIKGE</sequence>
<keyword evidence="2 10" id="KW-0963">Cytoplasm</keyword>
<dbReference type="GO" id="GO:0043811">
    <property type="term" value="F:phosphate:acyl-[acyl carrier protein] acyltransferase activity"/>
    <property type="evidence" value="ECO:0007669"/>
    <property type="project" value="UniProtKB-UniRule"/>
</dbReference>
<dbReference type="PANTHER" id="PTHR30100">
    <property type="entry name" value="FATTY ACID/PHOSPHOLIPID SYNTHESIS PROTEIN PLSX"/>
    <property type="match status" value="1"/>
</dbReference>
<dbReference type="HAMAP" id="MF_00019">
    <property type="entry name" value="PlsX"/>
    <property type="match status" value="1"/>
</dbReference>
<dbReference type="EMBL" id="CP007452">
    <property type="protein sequence ID" value="AHM56483.1"/>
    <property type="molecule type" value="Genomic_DNA"/>
</dbReference>
<dbReference type="GO" id="GO:0008654">
    <property type="term" value="P:phospholipid biosynthetic process"/>
    <property type="evidence" value="ECO:0007669"/>
    <property type="project" value="UniProtKB-KW"/>
</dbReference>
<organism evidence="11 12">
    <name type="scientific">Peptoclostridium acidaminophilum DSM 3953</name>
    <dbReference type="NCBI Taxonomy" id="1286171"/>
    <lineage>
        <taxon>Bacteria</taxon>
        <taxon>Bacillati</taxon>
        <taxon>Bacillota</taxon>
        <taxon>Clostridia</taxon>
        <taxon>Peptostreptococcales</taxon>
        <taxon>Peptoclostridiaceae</taxon>
        <taxon>Peptoclostridium</taxon>
    </lineage>
</organism>
<evidence type="ECO:0000256" key="8">
    <source>
        <dbReference type="ARBA" id="ARBA00024069"/>
    </source>
</evidence>
<comment type="similarity">
    <text evidence="10">Belongs to the PlsX family.</text>
</comment>
<evidence type="ECO:0000256" key="1">
    <source>
        <dbReference type="ARBA" id="ARBA00001232"/>
    </source>
</evidence>
<dbReference type="AlphaFoldDB" id="W8TF79"/>
<keyword evidence="6 10" id="KW-0594">Phospholipid biosynthesis</keyword>
<keyword evidence="7 10" id="KW-1208">Phospholipid metabolism</keyword>
<dbReference type="GO" id="GO:0006633">
    <property type="term" value="P:fatty acid biosynthetic process"/>
    <property type="evidence" value="ECO:0007669"/>
    <property type="project" value="UniProtKB-UniRule"/>
</dbReference>
<dbReference type="PIRSF" id="PIRSF002465">
    <property type="entry name" value="Phsphlp_syn_PlsX"/>
    <property type="match status" value="1"/>
</dbReference>
<keyword evidence="11" id="KW-0012">Acyltransferase</keyword>
<dbReference type="Proteomes" id="UP000019591">
    <property type="component" value="Chromosome"/>
</dbReference>
<keyword evidence="5 10" id="KW-0443">Lipid metabolism</keyword>
<dbReference type="STRING" id="1286171.EAL2_c11880"/>
<accession>W8TF79</accession>
<dbReference type="InterPro" id="IPR003664">
    <property type="entry name" value="FA_synthesis"/>
</dbReference>
<dbReference type="NCBIfam" id="TIGR00182">
    <property type="entry name" value="plsX"/>
    <property type="match status" value="1"/>
</dbReference>
<evidence type="ECO:0000256" key="10">
    <source>
        <dbReference type="HAMAP-Rule" id="MF_00019"/>
    </source>
</evidence>
<comment type="subcellular location">
    <subcellularLocation>
        <location evidence="10">Cytoplasm</location>
    </subcellularLocation>
    <text evidence="10">Associated with the membrane possibly through PlsY.</text>
</comment>
<dbReference type="HOGENOM" id="CLU_039379_1_1_9"/>
<evidence type="ECO:0000256" key="5">
    <source>
        <dbReference type="ARBA" id="ARBA00023098"/>
    </source>
</evidence>
<dbReference type="EC" id="2.3.1.274" evidence="8 10"/>
<evidence type="ECO:0000256" key="7">
    <source>
        <dbReference type="ARBA" id="ARBA00023264"/>
    </source>
</evidence>
<proteinExistence type="inferred from homology"/>
<evidence type="ECO:0000313" key="12">
    <source>
        <dbReference type="Proteomes" id="UP000019591"/>
    </source>
</evidence>
<evidence type="ECO:0000256" key="2">
    <source>
        <dbReference type="ARBA" id="ARBA00022490"/>
    </source>
</evidence>
<dbReference type="eggNOG" id="COG0416">
    <property type="taxonomic scope" value="Bacteria"/>
</dbReference>
<evidence type="ECO:0000256" key="6">
    <source>
        <dbReference type="ARBA" id="ARBA00023209"/>
    </source>
</evidence>
<evidence type="ECO:0000313" key="11">
    <source>
        <dbReference type="EMBL" id="AHM56483.1"/>
    </source>
</evidence>
<dbReference type="KEGG" id="eac:EAL2_c11880"/>
<dbReference type="PATRIC" id="fig|1286171.3.peg.1137"/>
<protein>
    <recommendedName>
        <fullName evidence="8 10">Phosphate acyltransferase</fullName>
        <ecNumber evidence="8 10">2.3.1.274</ecNumber>
    </recommendedName>
    <alternativeName>
        <fullName evidence="10">Acyl-ACP phosphotransacylase</fullName>
    </alternativeName>
    <alternativeName>
        <fullName evidence="10">Acyl-[acyl-carrier-protein]--phosphate acyltransferase</fullName>
    </alternativeName>
    <alternativeName>
        <fullName evidence="10">Phosphate-acyl-ACP acyltransferase</fullName>
    </alternativeName>
</protein>
<comment type="pathway">
    <text evidence="10">Lipid metabolism; phospholipid metabolism.</text>
</comment>
<dbReference type="Gene3D" id="3.40.718.10">
    <property type="entry name" value="Isopropylmalate Dehydrogenase"/>
    <property type="match status" value="1"/>
</dbReference>
<comment type="function">
    <text evidence="10">Catalyzes the reversible formation of acyl-phosphate (acyl-PO(4)) from acyl-[acyl-carrier-protein] (acyl-ACP). This enzyme utilizes acyl-ACP as fatty acyl donor, but not acyl-CoA.</text>
</comment>
<dbReference type="Pfam" id="PF02504">
    <property type="entry name" value="FA_synthesis"/>
    <property type="match status" value="1"/>
</dbReference>
<dbReference type="UniPathway" id="UPA00085"/>
<keyword evidence="12" id="KW-1185">Reference proteome</keyword>
<dbReference type="SUPFAM" id="SSF53659">
    <property type="entry name" value="Isocitrate/Isopropylmalate dehydrogenase-like"/>
    <property type="match status" value="1"/>
</dbReference>
<reference evidence="11 12" key="1">
    <citation type="journal article" date="2014" name="Genome Announc.">
        <title>Complete Genome Sequence of Amino Acid-Utilizing Eubacterium acidaminophilum al-2 (DSM 3953).</title>
        <authorList>
            <person name="Poehlein A."/>
            <person name="Andreesen J.R."/>
            <person name="Daniel R."/>
        </authorList>
    </citation>
    <scope>NUCLEOTIDE SEQUENCE [LARGE SCALE GENOMIC DNA]</scope>
    <source>
        <strain evidence="11 12">DSM 3953</strain>
    </source>
</reference>
<evidence type="ECO:0000256" key="3">
    <source>
        <dbReference type="ARBA" id="ARBA00022516"/>
    </source>
</evidence>
<keyword evidence="4 10" id="KW-0808">Transferase</keyword>
<evidence type="ECO:0000256" key="4">
    <source>
        <dbReference type="ARBA" id="ARBA00022679"/>
    </source>
</evidence>